<comment type="caution">
    <text evidence="3">The sequence shown here is derived from an EMBL/GenBank/DDBJ whole genome shotgun (WGS) entry which is preliminary data.</text>
</comment>
<dbReference type="STRING" id="391625.PPSIR1_34927"/>
<dbReference type="Gene3D" id="3.30.750.44">
    <property type="match status" value="1"/>
</dbReference>
<accession>A6G3P3</accession>
<feature type="domain" description="PDZ" evidence="2">
    <location>
        <begin position="60"/>
        <end position="107"/>
    </location>
</feature>
<dbReference type="Gene3D" id="2.30.42.10">
    <property type="match status" value="1"/>
</dbReference>
<reference evidence="3 4" key="1">
    <citation type="submission" date="2007-06" db="EMBL/GenBank/DDBJ databases">
        <authorList>
            <person name="Shimkets L."/>
            <person name="Ferriera S."/>
            <person name="Johnson J."/>
            <person name="Kravitz S."/>
            <person name="Beeson K."/>
            <person name="Sutton G."/>
            <person name="Rogers Y.-H."/>
            <person name="Friedman R."/>
            <person name="Frazier M."/>
            <person name="Venter J.C."/>
        </authorList>
    </citation>
    <scope>NUCLEOTIDE SEQUENCE [LARGE SCALE GENOMIC DNA]</scope>
    <source>
        <strain evidence="3 4">SIR-1</strain>
    </source>
</reference>
<dbReference type="OrthoDB" id="5518472at2"/>
<dbReference type="EMBL" id="ABCS01000019">
    <property type="protein sequence ID" value="EDM79430.1"/>
    <property type="molecule type" value="Genomic_DNA"/>
</dbReference>
<protein>
    <recommendedName>
        <fullName evidence="2">PDZ domain-containing protein</fullName>
    </recommendedName>
</protein>
<dbReference type="InterPro" id="IPR036034">
    <property type="entry name" value="PDZ_sf"/>
</dbReference>
<dbReference type="PROSITE" id="PS50106">
    <property type="entry name" value="PDZ"/>
    <property type="match status" value="1"/>
</dbReference>
<evidence type="ECO:0000259" key="2">
    <source>
        <dbReference type="PROSITE" id="PS50106"/>
    </source>
</evidence>
<keyword evidence="4" id="KW-1185">Reference proteome</keyword>
<dbReference type="Proteomes" id="UP000005801">
    <property type="component" value="Unassembled WGS sequence"/>
</dbReference>
<proteinExistence type="predicted"/>
<feature type="chain" id="PRO_5002695087" description="PDZ domain-containing protein" evidence="1">
    <location>
        <begin position="22"/>
        <end position="143"/>
    </location>
</feature>
<sequence>MSKIDASVITTWRIARRVTLAAIVVAGTMSTAAAVSQRMAQHPCQATAAQTINYYTYSGIGVELTQDGNDFVVSRVFPGTPADGMLYPGAVLLSVDGESPENIADWTRHIRGSAGTYVELEVAYPCSGHDKVLIERSVVQLAY</sequence>
<name>A6G3P3_9BACT</name>
<dbReference type="RefSeq" id="WP_006971342.1">
    <property type="nucleotide sequence ID" value="NZ_ABCS01000019.1"/>
</dbReference>
<dbReference type="AlphaFoldDB" id="A6G3P3"/>
<organism evidence="3 4">
    <name type="scientific">Plesiocystis pacifica SIR-1</name>
    <dbReference type="NCBI Taxonomy" id="391625"/>
    <lineage>
        <taxon>Bacteria</taxon>
        <taxon>Pseudomonadati</taxon>
        <taxon>Myxococcota</taxon>
        <taxon>Polyangia</taxon>
        <taxon>Nannocystales</taxon>
        <taxon>Nannocystaceae</taxon>
        <taxon>Plesiocystis</taxon>
    </lineage>
</organism>
<evidence type="ECO:0000313" key="4">
    <source>
        <dbReference type="Proteomes" id="UP000005801"/>
    </source>
</evidence>
<evidence type="ECO:0000313" key="3">
    <source>
        <dbReference type="EMBL" id="EDM79430.1"/>
    </source>
</evidence>
<feature type="signal peptide" evidence="1">
    <location>
        <begin position="1"/>
        <end position="21"/>
    </location>
</feature>
<evidence type="ECO:0000256" key="1">
    <source>
        <dbReference type="SAM" id="SignalP"/>
    </source>
</evidence>
<dbReference type="SUPFAM" id="SSF50156">
    <property type="entry name" value="PDZ domain-like"/>
    <property type="match status" value="1"/>
</dbReference>
<dbReference type="InterPro" id="IPR001478">
    <property type="entry name" value="PDZ"/>
</dbReference>
<keyword evidence="1" id="KW-0732">Signal</keyword>
<gene>
    <name evidence="3" type="ORF">PPSIR1_34927</name>
</gene>